<dbReference type="SUPFAM" id="SSF50475">
    <property type="entry name" value="FMN-binding split barrel"/>
    <property type="match status" value="1"/>
</dbReference>
<dbReference type="RefSeq" id="WP_016870414.1">
    <property type="nucleotide sequence ID" value="NZ_CAWNVR010000629.1"/>
</dbReference>
<keyword evidence="1" id="KW-0560">Oxidoreductase</keyword>
<evidence type="ECO:0000259" key="2">
    <source>
        <dbReference type="Pfam" id="PF01243"/>
    </source>
</evidence>
<comment type="caution">
    <text evidence="3">The sequence shown here is derived from an EMBL/GenBank/DDBJ whole genome shotgun (WGS) entry which is preliminary data.</text>
</comment>
<gene>
    <name evidence="3" type="ORF">CEN44_21790</name>
</gene>
<dbReference type="AlphaFoldDB" id="A0A2N6JY79"/>
<accession>A0A2N6JY79</accession>
<dbReference type="Gene3D" id="2.30.110.10">
    <property type="entry name" value="Electron Transport, Fmn-binding Protein, Chain A"/>
    <property type="match status" value="1"/>
</dbReference>
<dbReference type="InterPro" id="IPR012349">
    <property type="entry name" value="Split_barrel_FMN-bd"/>
</dbReference>
<sequence length="162" mass="18300">MNSLEQAQAEYEAFIQKFQSAMIATTNGQGIPNASYAPFIVDEFKNIYIYISGLSTHTQNLVVNPHASVMLIEDEDKTEQIFARRRLTFECTAALIARDSDSWQEIMNNFHARFGEIMEVLSGLQDFRMFKLIPSEGRFVIGFGAAYFISGDDLNKLKGRPA</sequence>
<dbReference type="PANTHER" id="PTHR35176:SF6">
    <property type="entry name" value="HEME OXYGENASE HI_0854-RELATED"/>
    <property type="match status" value="1"/>
</dbReference>
<dbReference type="Pfam" id="PF01243">
    <property type="entry name" value="PNPOx_N"/>
    <property type="match status" value="1"/>
</dbReference>
<dbReference type="GO" id="GO:0070967">
    <property type="term" value="F:coenzyme F420 binding"/>
    <property type="evidence" value="ECO:0007669"/>
    <property type="project" value="TreeGrafter"/>
</dbReference>
<name>A0A2N6JY79_FISMU</name>
<proteinExistence type="predicted"/>
<reference evidence="3 4" key="1">
    <citation type="submission" date="2017-08" db="EMBL/GenBank/DDBJ databases">
        <title>Genomes of Fischerella (Mastigocladus) sp. strains.</title>
        <authorList>
            <person name="Miller S.R."/>
        </authorList>
    </citation>
    <scope>NUCLEOTIDE SEQUENCE [LARGE SCALE GENOMIC DNA]</scope>
    <source>
        <strain evidence="3 4">CCMEE 5323</strain>
    </source>
</reference>
<dbReference type="GO" id="GO:0005829">
    <property type="term" value="C:cytosol"/>
    <property type="evidence" value="ECO:0007669"/>
    <property type="project" value="TreeGrafter"/>
</dbReference>
<dbReference type="GO" id="GO:0016627">
    <property type="term" value="F:oxidoreductase activity, acting on the CH-CH group of donors"/>
    <property type="evidence" value="ECO:0007669"/>
    <property type="project" value="TreeGrafter"/>
</dbReference>
<dbReference type="PIRSF" id="PIRSF004633">
    <property type="entry name" value="UCP_PLP_oxd"/>
    <property type="match status" value="1"/>
</dbReference>
<dbReference type="Proteomes" id="UP000235036">
    <property type="component" value="Unassembled WGS sequence"/>
</dbReference>
<dbReference type="InterPro" id="IPR011576">
    <property type="entry name" value="Pyridox_Oxase_N"/>
</dbReference>
<evidence type="ECO:0000256" key="1">
    <source>
        <dbReference type="ARBA" id="ARBA00023002"/>
    </source>
</evidence>
<keyword evidence="4" id="KW-1185">Reference proteome</keyword>
<dbReference type="InterPro" id="IPR014419">
    <property type="entry name" value="HutZ"/>
</dbReference>
<dbReference type="PANTHER" id="PTHR35176">
    <property type="entry name" value="HEME OXYGENASE HI_0854-RELATED"/>
    <property type="match status" value="1"/>
</dbReference>
<dbReference type="EMBL" id="NRQW01000507">
    <property type="protein sequence ID" value="PLZ85729.1"/>
    <property type="molecule type" value="Genomic_DNA"/>
</dbReference>
<evidence type="ECO:0000313" key="3">
    <source>
        <dbReference type="EMBL" id="PLZ85729.1"/>
    </source>
</evidence>
<organism evidence="3 4">
    <name type="scientific">Fischerella muscicola CCMEE 5323</name>
    <dbReference type="NCBI Taxonomy" id="2019572"/>
    <lineage>
        <taxon>Bacteria</taxon>
        <taxon>Bacillati</taxon>
        <taxon>Cyanobacteriota</taxon>
        <taxon>Cyanophyceae</taxon>
        <taxon>Nostocales</taxon>
        <taxon>Hapalosiphonaceae</taxon>
        <taxon>Fischerella</taxon>
    </lineage>
</organism>
<evidence type="ECO:0000313" key="4">
    <source>
        <dbReference type="Proteomes" id="UP000235036"/>
    </source>
</evidence>
<protein>
    <submittedName>
        <fullName evidence="3">Pyridoxamine 5-phosphate oxidase</fullName>
    </submittedName>
</protein>
<dbReference type="InterPro" id="IPR052019">
    <property type="entry name" value="F420H2_bilvrd_red/Heme_oxyg"/>
</dbReference>
<feature type="domain" description="Pyridoxamine 5'-phosphate oxidase N-terminal" evidence="2">
    <location>
        <begin position="8"/>
        <end position="140"/>
    </location>
</feature>